<organism evidence="2 3">
    <name type="scientific">Methylobacterium thuringiense</name>
    <dbReference type="NCBI Taxonomy" id="1003091"/>
    <lineage>
        <taxon>Bacteria</taxon>
        <taxon>Pseudomonadati</taxon>
        <taxon>Pseudomonadota</taxon>
        <taxon>Alphaproteobacteria</taxon>
        <taxon>Hyphomicrobiales</taxon>
        <taxon>Methylobacteriaceae</taxon>
        <taxon>Methylobacterium</taxon>
    </lineage>
</organism>
<reference evidence="2" key="1">
    <citation type="journal article" date="2021" name="Front. Microbiol.">
        <title>Comprehensive Comparative Genomics and Phenotyping of Methylobacterium Species.</title>
        <authorList>
            <person name="Alessa O."/>
            <person name="Ogura Y."/>
            <person name="Fujitani Y."/>
            <person name="Takami H."/>
            <person name="Hayashi T."/>
            <person name="Sahin N."/>
            <person name="Tani A."/>
        </authorList>
    </citation>
    <scope>NUCLEOTIDE SEQUENCE</scope>
    <source>
        <strain evidence="2">DSM 23674</strain>
    </source>
</reference>
<comment type="caution">
    <text evidence="2">The sequence shown here is derived from an EMBL/GenBank/DDBJ whole genome shotgun (WGS) entry which is preliminary data.</text>
</comment>
<name>A0ABQ4TLD9_9HYPH</name>
<dbReference type="Proteomes" id="UP001055101">
    <property type="component" value="Unassembled WGS sequence"/>
</dbReference>
<reference evidence="2" key="2">
    <citation type="submission" date="2021-08" db="EMBL/GenBank/DDBJ databases">
        <authorList>
            <person name="Tani A."/>
            <person name="Ola A."/>
            <person name="Ogura Y."/>
            <person name="Katsura K."/>
            <person name="Hayashi T."/>
        </authorList>
    </citation>
    <scope>NUCLEOTIDE SEQUENCE</scope>
    <source>
        <strain evidence="2">DSM 23674</strain>
    </source>
</reference>
<protein>
    <recommendedName>
        <fullName evidence="1">DUF6894 domain-containing protein</fullName>
    </recommendedName>
</protein>
<gene>
    <name evidence="2" type="ORF">EKPJFOCH_2657</name>
</gene>
<dbReference type="Pfam" id="PF21834">
    <property type="entry name" value="DUF6894"/>
    <property type="match status" value="1"/>
</dbReference>
<feature type="domain" description="DUF6894" evidence="1">
    <location>
        <begin position="3"/>
        <end position="70"/>
    </location>
</feature>
<dbReference type="EMBL" id="BPRA01000011">
    <property type="protein sequence ID" value="GJE56158.1"/>
    <property type="molecule type" value="Genomic_DNA"/>
</dbReference>
<accession>A0ABQ4TLD9</accession>
<dbReference type="InterPro" id="IPR054189">
    <property type="entry name" value="DUF6894"/>
</dbReference>
<dbReference type="RefSeq" id="WP_147815203.1">
    <property type="nucleotide sequence ID" value="NZ_BPRA01000011.1"/>
</dbReference>
<sequence>MPRYYFELDDGEFGFTDEEGSEHRDAREAGNEAIGALTHLAKDKLPNGDCRDFKVDVRDQSGRLIFHGTLAFRGVWMR</sequence>
<keyword evidence="3" id="KW-1185">Reference proteome</keyword>
<evidence type="ECO:0000259" key="1">
    <source>
        <dbReference type="Pfam" id="PF21834"/>
    </source>
</evidence>
<evidence type="ECO:0000313" key="2">
    <source>
        <dbReference type="EMBL" id="GJE56158.1"/>
    </source>
</evidence>
<evidence type="ECO:0000313" key="3">
    <source>
        <dbReference type="Proteomes" id="UP001055101"/>
    </source>
</evidence>
<proteinExistence type="predicted"/>